<dbReference type="PROSITE" id="PS00028">
    <property type="entry name" value="ZINC_FINGER_C2H2_1"/>
    <property type="match status" value="2"/>
</dbReference>
<dbReference type="GO" id="GO:0000981">
    <property type="term" value="F:DNA-binding transcription factor activity, RNA polymerase II-specific"/>
    <property type="evidence" value="ECO:0007669"/>
    <property type="project" value="TreeGrafter"/>
</dbReference>
<dbReference type="GO" id="GO:0008270">
    <property type="term" value="F:zinc ion binding"/>
    <property type="evidence" value="ECO:0007669"/>
    <property type="project" value="UniProtKB-KW"/>
</dbReference>
<dbReference type="PANTHER" id="PTHR24388">
    <property type="entry name" value="ZINC FINGER PROTEIN"/>
    <property type="match status" value="1"/>
</dbReference>
<keyword evidence="5" id="KW-0539">Nucleus</keyword>
<evidence type="ECO:0000259" key="8">
    <source>
        <dbReference type="PROSITE" id="PS50157"/>
    </source>
</evidence>
<evidence type="ECO:0000313" key="9">
    <source>
        <dbReference type="EMBL" id="CAG5100056.1"/>
    </source>
</evidence>
<name>A0A8J2MN34_COTCN</name>
<keyword evidence="3 7" id="KW-0863">Zinc-finger</keyword>
<dbReference type="InterPro" id="IPR013087">
    <property type="entry name" value="Znf_C2H2_type"/>
</dbReference>
<feature type="domain" description="C2H2-type" evidence="8">
    <location>
        <begin position="167"/>
        <end position="194"/>
    </location>
</feature>
<dbReference type="FunFam" id="3.30.160.60:FF:001325">
    <property type="entry name" value="zinc finger protein 200"/>
    <property type="match status" value="1"/>
</dbReference>
<evidence type="ECO:0000256" key="2">
    <source>
        <dbReference type="ARBA" id="ARBA00022737"/>
    </source>
</evidence>
<dbReference type="OrthoDB" id="6910977at2759"/>
<protein>
    <submittedName>
        <fullName evidence="9">Similar to sna: Protein snail (Drosophila melanogaster)</fullName>
    </submittedName>
</protein>
<dbReference type="SUPFAM" id="SSF57667">
    <property type="entry name" value="beta-beta-alpha zinc fingers"/>
    <property type="match status" value="1"/>
</dbReference>
<dbReference type="PROSITE" id="PS50157">
    <property type="entry name" value="ZINC_FINGER_C2H2_2"/>
    <property type="match status" value="2"/>
</dbReference>
<dbReference type="InterPro" id="IPR036236">
    <property type="entry name" value="Znf_C2H2_sf"/>
</dbReference>
<dbReference type="Pfam" id="PF00096">
    <property type="entry name" value="zf-C2H2"/>
    <property type="match status" value="2"/>
</dbReference>
<evidence type="ECO:0000256" key="1">
    <source>
        <dbReference type="ARBA" id="ARBA00022723"/>
    </source>
</evidence>
<dbReference type="Proteomes" id="UP000786811">
    <property type="component" value="Unassembled WGS sequence"/>
</dbReference>
<gene>
    <name evidence="9" type="ORF">HICCMSTLAB_LOCUS9362</name>
</gene>
<dbReference type="PANTHER" id="PTHR24388:SF38">
    <property type="entry name" value="PROTEIN SNAIL"/>
    <property type="match status" value="1"/>
</dbReference>
<evidence type="ECO:0000256" key="5">
    <source>
        <dbReference type="ARBA" id="ARBA00023242"/>
    </source>
</evidence>
<keyword evidence="4" id="KW-0862">Zinc</keyword>
<comment type="similarity">
    <text evidence="6">Belongs to the snail C2H2-type zinc-finger protein family.</text>
</comment>
<keyword evidence="10" id="KW-1185">Reference proteome</keyword>
<comment type="caution">
    <text evidence="9">The sequence shown here is derived from an EMBL/GenBank/DDBJ whole genome shotgun (WGS) entry which is preliminary data.</text>
</comment>
<accession>A0A8J2MN34</accession>
<dbReference type="GO" id="GO:0000978">
    <property type="term" value="F:RNA polymerase II cis-regulatory region sequence-specific DNA binding"/>
    <property type="evidence" value="ECO:0007669"/>
    <property type="project" value="TreeGrafter"/>
</dbReference>
<reference evidence="9" key="1">
    <citation type="submission" date="2021-04" db="EMBL/GenBank/DDBJ databases">
        <authorList>
            <person name="Chebbi M.A.C M."/>
        </authorList>
    </citation>
    <scope>NUCLEOTIDE SEQUENCE</scope>
</reference>
<dbReference type="SMART" id="SM00355">
    <property type="entry name" value="ZnF_C2H2"/>
    <property type="match status" value="3"/>
</dbReference>
<evidence type="ECO:0000256" key="6">
    <source>
        <dbReference type="ARBA" id="ARBA00037948"/>
    </source>
</evidence>
<evidence type="ECO:0000313" key="10">
    <source>
        <dbReference type="Proteomes" id="UP000786811"/>
    </source>
</evidence>
<organism evidence="9 10">
    <name type="scientific">Cotesia congregata</name>
    <name type="common">Parasitoid wasp</name>
    <name type="synonym">Apanteles congregatus</name>
    <dbReference type="NCBI Taxonomy" id="51543"/>
    <lineage>
        <taxon>Eukaryota</taxon>
        <taxon>Metazoa</taxon>
        <taxon>Ecdysozoa</taxon>
        <taxon>Arthropoda</taxon>
        <taxon>Hexapoda</taxon>
        <taxon>Insecta</taxon>
        <taxon>Pterygota</taxon>
        <taxon>Neoptera</taxon>
        <taxon>Endopterygota</taxon>
        <taxon>Hymenoptera</taxon>
        <taxon>Apocrita</taxon>
        <taxon>Ichneumonoidea</taxon>
        <taxon>Braconidae</taxon>
        <taxon>Microgastrinae</taxon>
        <taxon>Cotesia</taxon>
    </lineage>
</organism>
<dbReference type="Gene3D" id="3.30.160.60">
    <property type="entry name" value="Classic Zinc Finger"/>
    <property type="match status" value="2"/>
</dbReference>
<keyword evidence="2" id="KW-0677">Repeat</keyword>
<evidence type="ECO:0000256" key="4">
    <source>
        <dbReference type="ARBA" id="ARBA00022833"/>
    </source>
</evidence>
<evidence type="ECO:0000256" key="3">
    <source>
        <dbReference type="ARBA" id="ARBA00022771"/>
    </source>
</evidence>
<keyword evidence="1" id="KW-0479">Metal-binding</keyword>
<dbReference type="EMBL" id="CAJNRD030001122">
    <property type="protein sequence ID" value="CAG5100056.1"/>
    <property type="molecule type" value="Genomic_DNA"/>
</dbReference>
<feature type="domain" description="C2H2-type" evidence="8">
    <location>
        <begin position="195"/>
        <end position="219"/>
    </location>
</feature>
<sequence length="258" mass="30632">MPRCLMKSIVRYHKENIYGDKLPRYSGASVSGISKKKSNNIKEAKGSNNINYSSLPIMTRYYFNKNNLLSDQVPLGLRLNLVEFDDNNHNDYSTSRINEFNLENNYNYSLYQNEIVDNFTEEKSEIQYVKSDISDNIFNNINQLDITGKEIQSDENRKNSKKNKVLHYCPYCNKSFDRPWVLKGHLRLHTGERPFQCPVCQKSFADRSNLRAHQRTRNHHEWQWKCQICLKAFSQRRYLDRHCPEACRKYRLSQKRGD</sequence>
<dbReference type="AlphaFoldDB" id="A0A8J2MN34"/>
<proteinExistence type="inferred from homology"/>
<dbReference type="InterPro" id="IPR050527">
    <property type="entry name" value="Snail/Krueppel_Znf"/>
</dbReference>
<evidence type="ECO:0000256" key="7">
    <source>
        <dbReference type="PROSITE-ProRule" id="PRU00042"/>
    </source>
</evidence>